<evidence type="ECO:0000313" key="2">
    <source>
        <dbReference type="EMBL" id="CAK4033107.1"/>
    </source>
</evidence>
<protein>
    <submittedName>
        <fullName evidence="2">Uncharacterized protein</fullName>
    </submittedName>
</protein>
<name>A0AAI8Z645_9PEZI</name>
<gene>
    <name evidence="2" type="ORF">LECACI_7A008265</name>
</gene>
<reference evidence="2" key="1">
    <citation type="submission" date="2023-11" db="EMBL/GenBank/DDBJ databases">
        <authorList>
            <person name="Alioto T."/>
            <person name="Alioto T."/>
            <person name="Gomez Garrido J."/>
        </authorList>
    </citation>
    <scope>NUCLEOTIDE SEQUENCE</scope>
</reference>
<proteinExistence type="predicted"/>
<sequence length="121" mass="13140">MATNKSAHSSSSPSSSRSRSKDSRAATSTPPSSLTSSRRPSDTKTTAIADRTLTKETAKATILRSIGKAAENKLFEHGFGGGPLNPKFNELKNLKRYPDVNVDGNGFDWERAKDSERVQEL</sequence>
<dbReference type="EMBL" id="CAVMBE010000078">
    <property type="protein sequence ID" value="CAK4033107.1"/>
    <property type="molecule type" value="Genomic_DNA"/>
</dbReference>
<comment type="caution">
    <text evidence="2">The sequence shown here is derived from an EMBL/GenBank/DDBJ whole genome shotgun (WGS) entry which is preliminary data.</text>
</comment>
<dbReference type="Proteomes" id="UP001296104">
    <property type="component" value="Unassembled WGS sequence"/>
</dbReference>
<evidence type="ECO:0000256" key="1">
    <source>
        <dbReference type="SAM" id="MobiDB-lite"/>
    </source>
</evidence>
<dbReference type="AlphaFoldDB" id="A0AAI8Z645"/>
<keyword evidence="3" id="KW-1185">Reference proteome</keyword>
<organism evidence="2 3">
    <name type="scientific">Lecanosticta acicola</name>
    <dbReference type="NCBI Taxonomy" id="111012"/>
    <lineage>
        <taxon>Eukaryota</taxon>
        <taxon>Fungi</taxon>
        <taxon>Dikarya</taxon>
        <taxon>Ascomycota</taxon>
        <taxon>Pezizomycotina</taxon>
        <taxon>Dothideomycetes</taxon>
        <taxon>Dothideomycetidae</taxon>
        <taxon>Mycosphaerellales</taxon>
        <taxon>Mycosphaerellaceae</taxon>
        <taxon>Lecanosticta</taxon>
    </lineage>
</organism>
<feature type="region of interest" description="Disordered" evidence="1">
    <location>
        <begin position="1"/>
        <end position="52"/>
    </location>
</feature>
<accession>A0AAI8Z645</accession>
<feature type="compositionally biased region" description="Low complexity" evidence="1">
    <location>
        <begin position="25"/>
        <end position="38"/>
    </location>
</feature>
<feature type="compositionally biased region" description="Low complexity" evidence="1">
    <location>
        <begin position="1"/>
        <end position="17"/>
    </location>
</feature>
<evidence type="ECO:0000313" key="3">
    <source>
        <dbReference type="Proteomes" id="UP001296104"/>
    </source>
</evidence>